<dbReference type="CDD" id="cd24017">
    <property type="entry name" value="ASKHA_T2SSL_N"/>
    <property type="match status" value="1"/>
</dbReference>
<gene>
    <name evidence="14" type="ORF">C8D86_13413</name>
</gene>
<keyword evidence="7 10" id="KW-0653">Protein transport</keyword>
<dbReference type="InterPro" id="IPR024230">
    <property type="entry name" value="GspL_cyto_dom"/>
</dbReference>
<comment type="caution">
    <text evidence="14">The sequence shown here is derived from an EMBL/GenBank/DDBJ whole genome shotgun (WGS) entry which is preliminary data.</text>
</comment>
<protein>
    <recommendedName>
        <fullName evidence="10">Type II secretion system protein L</fullName>
        <shortName evidence="10">T2SS protein L</shortName>
    </recommendedName>
</protein>
<proteinExistence type="inferred from homology"/>
<reference evidence="14 15" key="1">
    <citation type="submission" date="2018-07" db="EMBL/GenBank/DDBJ databases">
        <title>Genomic Encyclopedia of Type Strains, Phase IV (KMG-IV): sequencing the most valuable type-strain genomes for metagenomic binning, comparative biology and taxonomic classification.</title>
        <authorList>
            <person name="Goeker M."/>
        </authorList>
    </citation>
    <scope>NUCLEOTIDE SEQUENCE [LARGE SCALE GENOMIC DNA]</scope>
    <source>
        <strain evidence="14 15">DSM 16500</strain>
    </source>
</reference>
<feature type="domain" description="GspL cytoplasmic actin-ATPase-like" evidence="12">
    <location>
        <begin position="7"/>
        <end position="245"/>
    </location>
</feature>
<evidence type="ECO:0000259" key="12">
    <source>
        <dbReference type="Pfam" id="PF05134"/>
    </source>
</evidence>
<dbReference type="EMBL" id="QQAX01000034">
    <property type="protein sequence ID" value="RDI38060.1"/>
    <property type="molecule type" value="Genomic_DNA"/>
</dbReference>
<evidence type="ECO:0000256" key="4">
    <source>
        <dbReference type="ARBA" id="ARBA00022475"/>
    </source>
</evidence>
<keyword evidence="5" id="KW-0997">Cell inner membrane</keyword>
<evidence type="ECO:0000256" key="3">
    <source>
        <dbReference type="ARBA" id="ARBA00022448"/>
    </source>
</evidence>
<evidence type="ECO:0000256" key="5">
    <source>
        <dbReference type="ARBA" id="ARBA00022519"/>
    </source>
</evidence>
<organism evidence="14 15">
    <name type="scientific">Aquicella lusitana</name>
    <dbReference type="NCBI Taxonomy" id="254246"/>
    <lineage>
        <taxon>Bacteria</taxon>
        <taxon>Pseudomonadati</taxon>
        <taxon>Pseudomonadota</taxon>
        <taxon>Gammaproteobacteria</taxon>
        <taxon>Legionellales</taxon>
        <taxon>Coxiellaceae</taxon>
        <taxon>Aquicella</taxon>
    </lineage>
</organism>
<keyword evidence="9 11" id="KW-0472">Membrane</keyword>
<evidence type="ECO:0000256" key="9">
    <source>
        <dbReference type="ARBA" id="ARBA00023136"/>
    </source>
</evidence>
<keyword evidence="4" id="KW-1003">Cell membrane</keyword>
<dbReference type="GO" id="GO:0009276">
    <property type="term" value="C:Gram-negative-bacterium-type cell wall"/>
    <property type="evidence" value="ECO:0007669"/>
    <property type="project" value="InterPro"/>
</dbReference>
<feature type="domain" description="GspL periplasmic" evidence="13">
    <location>
        <begin position="255"/>
        <end position="403"/>
    </location>
</feature>
<dbReference type="RefSeq" id="WP_114835378.1">
    <property type="nucleotide sequence ID" value="NZ_LR699114.1"/>
</dbReference>
<dbReference type="Proteomes" id="UP000254720">
    <property type="component" value="Unassembled WGS sequence"/>
</dbReference>
<evidence type="ECO:0000256" key="6">
    <source>
        <dbReference type="ARBA" id="ARBA00022692"/>
    </source>
</evidence>
<dbReference type="PIRSF" id="PIRSF015761">
    <property type="entry name" value="Protein_L"/>
    <property type="match status" value="1"/>
</dbReference>
<dbReference type="InterPro" id="IPR025691">
    <property type="entry name" value="GspL_pp_dom"/>
</dbReference>
<evidence type="ECO:0000256" key="8">
    <source>
        <dbReference type="ARBA" id="ARBA00022989"/>
    </source>
</evidence>
<comment type="subcellular location">
    <subcellularLocation>
        <location evidence="1">Cell inner membrane</location>
        <topology evidence="1">Single-pass membrane protein</topology>
    </subcellularLocation>
</comment>
<sequence length="404" mass="45250">MVKQEKLIIYLHSTEAEQPSWAVVDADGMVRQSASRDNASGLAEIAEDKEVIVIVPAEKVLLTAVKLPKMNRSRLLQAVPYALEDELIDEVDALHFAIDEYHADRDLPVAVVAHEHMQQWLNVLQSFGIQADSIMPAMFALPYEAEAWHVAISELVVVRTGLFQGFAGDKQNLATLLDAALMSSLQMPAQIHLHNYTNHAFSGVLEIPAKIQEDFLKESDWIKDFARHAAKNAGSINLLQGPYAVKKFRLPQMNKLWKITAGLAITWVFLLFFYPTLSYFILKHRMNAIEDQVAEIYKRNFPQASSIVAPKLRMQEKLQNLNADRGASRLLLLLGYVGKGMAETPNIKLSRFDFQSNQLSLELTAATSDDFSAFTDYLTQQGLSVKQQNANLVGSRINATLLIE</sequence>
<dbReference type="Pfam" id="PF05134">
    <property type="entry name" value="T2SSL"/>
    <property type="match status" value="1"/>
</dbReference>
<dbReference type="NCBIfam" id="TIGR01709">
    <property type="entry name" value="typeII_sec_gspL"/>
    <property type="match status" value="1"/>
</dbReference>
<evidence type="ECO:0000256" key="11">
    <source>
        <dbReference type="SAM" id="Phobius"/>
    </source>
</evidence>
<dbReference type="Gene3D" id="3.30.1360.100">
    <property type="entry name" value="General secretion pathway protein M, EpsM"/>
    <property type="match status" value="1"/>
</dbReference>
<evidence type="ECO:0000256" key="7">
    <source>
        <dbReference type="ARBA" id="ARBA00022927"/>
    </source>
</evidence>
<keyword evidence="6 11" id="KW-0812">Transmembrane</keyword>
<evidence type="ECO:0000259" key="13">
    <source>
        <dbReference type="Pfam" id="PF12693"/>
    </source>
</evidence>
<dbReference type="GO" id="GO:0015628">
    <property type="term" value="P:protein secretion by the type II secretion system"/>
    <property type="evidence" value="ECO:0007669"/>
    <property type="project" value="InterPro"/>
</dbReference>
<evidence type="ECO:0000313" key="14">
    <source>
        <dbReference type="EMBL" id="RDI38060.1"/>
    </source>
</evidence>
<comment type="similarity">
    <text evidence="2 10">Belongs to the GSP L family.</text>
</comment>
<dbReference type="GO" id="GO:0005886">
    <property type="term" value="C:plasma membrane"/>
    <property type="evidence" value="ECO:0007669"/>
    <property type="project" value="UniProtKB-SubCell"/>
</dbReference>
<feature type="transmembrane region" description="Helical" evidence="11">
    <location>
        <begin position="256"/>
        <end position="282"/>
    </location>
</feature>
<dbReference type="InterPro" id="IPR007812">
    <property type="entry name" value="T2SS_protein-GspL"/>
</dbReference>
<dbReference type="SUPFAM" id="SSF53067">
    <property type="entry name" value="Actin-like ATPase domain"/>
    <property type="match status" value="1"/>
</dbReference>
<evidence type="ECO:0000256" key="2">
    <source>
        <dbReference type="ARBA" id="ARBA00005318"/>
    </source>
</evidence>
<dbReference type="InterPro" id="IPR043129">
    <property type="entry name" value="ATPase_NBD"/>
</dbReference>
<dbReference type="Pfam" id="PF12693">
    <property type="entry name" value="GspL_C"/>
    <property type="match status" value="1"/>
</dbReference>
<evidence type="ECO:0000313" key="15">
    <source>
        <dbReference type="Proteomes" id="UP000254720"/>
    </source>
</evidence>
<dbReference type="AlphaFoldDB" id="A0A370G4C3"/>
<keyword evidence="8 11" id="KW-1133">Transmembrane helix</keyword>
<keyword evidence="3 10" id="KW-0813">Transport</keyword>
<accession>A0A370G4C3</accession>
<dbReference type="Gene3D" id="3.30.420.380">
    <property type="match status" value="1"/>
</dbReference>
<keyword evidence="15" id="KW-1185">Reference proteome</keyword>
<name>A0A370G4C3_9COXI</name>
<comment type="function">
    <text evidence="10">Inner membrane component of the type II secretion system required for the energy-dependent secretion of extracellular factors such as proteases and toxins from the periplasm.</text>
</comment>
<dbReference type="GO" id="GO:0015627">
    <property type="term" value="C:type II protein secretion system complex"/>
    <property type="evidence" value="ECO:0007669"/>
    <property type="project" value="InterPro"/>
</dbReference>
<dbReference type="OrthoDB" id="7011844at2"/>
<evidence type="ECO:0000256" key="1">
    <source>
        <dbReference type="ARBA" id="ARBA00004377"/>
    </source>
</evidence>
<evidence type="ECO:0000256" key="10">
    <source>
        <dbReference type="PIRNR" id="PIRNR015761"/>
    </source>
</evidence>